<protein>
    <recommendedName>
        <fullName evidence="1">methylmalonate-semialdehyde dehydrogenase (CoA acylating)</fullName>
        <ecNumber evidence="1">1.2.1.27</ecNumber>
    </recommendedName>
</protein>
<keyword evidence="6" id="KW-1185">Reference proteome</keyword>
<feature type="domain" description="Aldehyde dehydrogenase" evidence="4">
    <location>
        <begin position="14"/>
        <end position="476"/>
    </location>
</feature>
<dbReference type="EMBL" id="JAENJH010000014">
    <property type="protein sequence ID" value="MBK1789149.1"/>
    <property type="molecule type" value="Genomic_DNA"/>
</dbReference>
<dbReference type="InterPro" id="IPR016162">
    <property type="entry name" value="Ald_DH_N"/>
</dbReference>
<dbReference type="InterPro" id="IPR015590">
    <property type="entry name" value="Aldehyde_DH_dom"/>
</dbReference>
<evidence type="ECO:0000313" key="6">
    <source>
        <dbReference type="Proteomes" id="UP000635245"/>
    </source>
</evidence>
<evidence type="ECO:0000256" key="1">
    <source>
        <dbReference type="ARBA" id="ARBA00013048"/>
    </source>
</evidence>
<comment type="caution">
    <text evidence="5">The sequence shown here is derived from an EMBL/GenBank/DDBJ whole genome shotgun (WGS) entry which is preliminary data.</text>
</comment>
<dbReference type="PANTHER" id="PTHR43866">
    <property type="entry name" value="MALONATE-SEMIALDEHYDE DEHYDROGENASE"/>
    <property type="match status" value="1"/>
</dbReference>
<dbReference type="InterPro" id="IPR010061">
    <property type="entry name" value="MeMal-semiAld_DH"/>
</dbReference>
<dbReference type="CDD" id="cd07085">
    <property type="entry name" value="ALDH_F6_MMSDH"/>
    <property type="match status" value="1"/>
</dbReference>
<sequence>MITLYHWADGQKVDGKSGRFSDVTNPATGEVTASLPLASSEEADEVIAAAAAAFPAWRDTSLASRSQILFRFRELLNARSAELAAIITSEHGKVLSDAAGEVARGQEVVEFACGAPHLLKGSSTENASTNVDVASIRQPLGVVGIISPFNFPAMVPMWFFPIAIAAGNTVVLKPSEKVPTAALWIAELWKEAGLPDGVFNVLNGDKTAVDALLSSSDVKTISFVGSTPIARYVYETGTAHGKRVQALGGAKNHMVVLPDADLDLAADQAINAGFGSAGERCMAISALVAVGDIADTLVSKIKDRAVALRTGDGTRGCDMGPLVTSVAQQRVSAYIDAGESAGATLVVDGRQGSFDATGSGFFVGPTLFDHVETGMSIYTDEIFGPVLSVVRVDSYEDAVELINANPYGNGTAIFTNDGGAARRFQNEVQVGMIGINVPVPVPMAYYSFGGWKNSLFGDTHAHGTEGFHFFTHGKVVTSRWPAPSHGGINLNFPQNTVPGTTAITRSVTKPRWQSHQANAE</sequence>
<gene>
    <name evidence="5" type="ORF">JHE00_32865</name>
</gene>
<dbReference type="FunFam" id="3.40.309.10:FF:000002">
    <property type="entry name" value="Methylmalonate-semialdehyde dehydrogenase (Acylating)"/>
    <property type="match status" value="1"/>
</dbReference>
<dbReference type="NCBIfam" id="TIGR01722">
    <property type="entry name" value="MMSDH"/>
    <property type="match status" value="1"/>
</dbReference>
<dbReference type="InterPro" id="IPR016160">
    <property type="entry name" value="Ald_DH_CS_CYS"/>
</dbReference>
<dbReference type="Proteomes" id="UP000635245">
    <property type="component" value="Unassembled WGS sequence"/>
</dbReference>
<accession>A0A934R1H3</accession>
<proteinExistence type="predicted"/>
<evidence type="ECO:0000313" key="5">
    <source>
        <dbReference type="EMBL" id="MBK1789149.1"/>
    </source>
</evidence>
<dbReference type="EC" id="1.2.1.27" evidence="1"/>
<evidence type="ECO:0000256" key="3">
    <source>
        <dbReference type="ARBA" id="ARBA00023027"/>
    </source>
</evidence>
<dbReference type="FunFam" id="3.40.605.10:FF:000003">
    <property type="entry name" value="Methylmalonate-semialdehyde dehydrogenase [acylating]"/>
    <property type="match status" value="1"/>
</dbReference>
<dbReference type="InterPro" id="IPR016163">
    <property type="entry name" value="Ald_DH_C"/>
</dbReference>
<dbReference type="Pfam" id="PF00171">
    <property type="entry name" value="Aldedh"/>
    <property type="match status" value="1"/>
</dbReference>
<keyword evidence="3" id="KW-0520">NAD</keyword>
<evidence type="ECO:0000259" key="4">
    <source>
        <dbReference type="Pfam" id="PF00171"/>
    </source>
</evidence>
<dbReference type="GO" id="GO:0006574">
    <property type="term" value="P:L-valine catabolic process"/>
    <property type="evidence" value="ECO:0007669"/>
    <property type="project" value="TreeGrafter"/>
</dbReference>
<dbReference type="GO" id="GO:0004491">
    <property type="term" value="F:methylmalonate-semialdehyde dehydrogenase (acylating, NAD) activity"/>
    <property type="evidence" value="ECO:0007669"/>
    <property type="project" value="UniProtKB-EC"/>
</dbReference>
<dbReference type="PROSITE" id="PS00070">
    <property type="entry name" value="ALDEHYDE_DEHYDR_CYS"/>
    <property type="match status" value="1"/>
</dbReference>
<reference evidence="5" key="1">
    <citation type="submission" date="2020-12" db="EMBL/GenBank/DDBJ databases">
        <title>Prauserella sp. ASG 168, a novel actinomycete isolated from cave rock.</title>
        <authorList>
            <person name="Suriyachadkun C."/>
        </authorList>
    </citation>
    <scope>NUCLEOTIDE SEQUENCE</scope>
    <source>
        <strain evidence="5">ASG 168</strain>
    </source>
</reference>
<dbReference type="Gene3D" id="3.40.605.10">
    <property type="entry name" value="Aldehyde Dehydrogenase, Chain A, domain 1"/>
    <property type="match status" value="1"/>
</dbReference>
<name>A0A934R1H3_9PSEU</name>
<organism evidence="5 6">
    <name type="scientific">Prauserella cavernicola</name>
    <dbReference type="NCBI Taxonomy" id="2800127"/>
    <lineage>
        <taxon>Bacteria</taxon>
        <taxon>Bacillati</taxon>
        <taxon>Actinomycetota</taxon>
        <taxon>Actinomycetes</taxon>
        <taxon>Pseudonocardiales</taxon>
        <taxon>Pseudonocardiaceae</taxon>
        <taxon>Prauserella</taxon>
    </lineage>
</organism>
<keyword evidence="2" id="KW-0560">Oxidoreductase</keyword>
<dbReference type="RefSeq" id="WP_200325806.1">
    <property type="nucleotide sequence ID" value="NZ_JAENJH010000014.1"/>
</dbReference>
<dbReference type="GO" id="GO:0006210">
    <property type="term" value="P:thymine catabolic process"/>
    <property type="evidence" value="ECO:0007669"/>
    <property type="project" value="TreeGrafter"/>
</dbReference>
<dbReference type="InterPro" id="IPR016161">
    <property type="entry name" value="Ald_DH/histidinol_DH"/>
</dbReference>
<dbReference type="Gene3D" id="3.40.309.10">
    <property type="entry name" value="Aldehyde Dehydrogenase, Chain A, domain 2"/>
    <property type="match status" value="1"/>
</dbReference>
<dbReference type="PANTHER" id="PTHR43866:SF4">
    <property type="entry name" value="MALONATE-SEMIALDEHYDE DEHYDROGENASE"/>
    <property type="match status" value="1"/>
</dbReference>
<dbReference type="SUPFAM" id="SSF53720">
    <property type="entry name" value="ALDH-like"/>
    <property type="match status" value="1"/>
</dbReference>
<dbReference type="AlphaFoldDB" id="A0A934R1H3"/>
<evidence type="ECO:0000256" key="2">
    <source>
        <dbReference type="ARBA" id="ARBA00023002"/>
    </source>
</evidence>